<evidence type="ECO:0000259" key="2">
    <source>
        <dbReference type="Pfam" id="PF00582"/>
    </source>
</evidence>
<dbReference type="InterPro" id="IPR014729">
    <property type="entry name" value="Rossmann-like_a/b/a_fold"/>
</dbReference>
<dbReference type="Proteomes" id="UP001500166">
    <property type="component" value="Unassembled WGS sequence"/>
</dbReference>
<comment type="similarity">
    <text evidence="1">Belongs to the universal stress protein A family.</text>
</comment>
<dbReference type="Pfam" id="PF00582">
    <property type="entry name" value="Usp"/>
    <property type="match status" value="2"/>
</dbReference>
<name>A0ABN2XKR6_9MICC</name>
<keyword evidence="4" id="KW-1185">Reference proteome</keyword>
<dbReference type="Gene3D" id="3.40.50.620">
    <property type="entry name" value="HUPs"/>
    <property type="match status" value="2"/>
</dbReference>
<evidence type="ECO:0000313" key="3">
    <source>
        <dbReference type="EMBL" id="GAA2113420.1"/>
    </source>
</evidence>
<feature type="domain" description="UspA" evidence="2">
    <location>
        <begin position="166"/>
        <end position="299"/>
    </location>
</feature>
<dbReference type="EMBL" id="BAAAQA010000008">
    <property type="protein sequence ID" value="GAA2113420.1"/>
    <property type="molecule type" value="Genomic_DNA"/>
</dbReference>
<dbReference type="InterPro" id="IPR006016">
    <property type="entry name" value="UspA"/>
</dbReference>
<comment type="caution">
    <text evidence="3">The sequence shown here is derived from an EMBL/GenBank/DDBJ whole genome shotgun (WGS) entry which is preliminary data.</text>
</comment>
<organism evidence="3 4">
    <name type="scientific">Kocuria atrinae</name>
    <dbReference type="NCBI Taxonomy" id="592377"/>
    <lineage>
        <taxon>Bacteria</taxon>
        <taxon>Bacillati</taxon>
        <taxon>Actinomycetota</taxon>
        <taxon>Actinomycetes</taxon>
        <taxon>Micrococcales</taxon>
        <taxon>Micrococcaceae</taxon>
        <taxon>Kocuria</taxon>
    </lineage>
</organism>
<dbReference type="PRINTS" id="PR01438">
    <property type="entry name" value="UNVRSLSTRESS"/>
</dbReference>
<gene>
    <name evidence="3" type="ORF">GCM10009824_10100</name>
</gene>
<dbReference type="SUPFAM" id="SSF52402">
    <property type="entry name" value="Adenine nucleotide alpha hydrolases-like"/>
    <property type="match status" value="2"/>
</dbReference>
<dbReference type="PANTHER" id="PTHR46268">
    <property type="entry name" value="STRESS RESPONSE PROTEIN NHAX"/>
    <property type="match status" value="1"/>
</dbReference>
<evidence type="ECO:0000256" key="1">
    <source>
        <dbReference type="ARBA" id="ARBA00008791"/>
    </source>
</evidence>
<feature type="domain" description="UspA" evidence="2">
    <location>
        <begin position="6"/>
        <end position="142"/>
    </location>
</feature>
<reference evidence="3 4" key="1">
    <citation type="journal article" date="2019" name="Int. J. Syst. Evol. Microbiol.">
        <title>The Global Catalogue of Microorganisms (GCM) 10K type strain sequencing project: providing services to taxonomists for standard genome sequencing and annotation.</title>
        <authorList>
            <consortium name="The Broad Institute Genomics Platform"/>
            <consortium name="The Broad Institute Genome Sequencing Center for Infectious Disease"/>
            <person name="Wu L."/>
            <person name="Ma J."/>
        </authorList>
    </citation>
    <scope>NUCLEOTIDE SEQUENCE [LARGE SCALE GENOMIC DNA]</scope>
    <source>
        <strain evidence="3 4">JCM 15914</strain>
    </source>
</reference>
<dbReference type="InterPro" id="IPR006015">
    <property type="entry name" value="Universal_stress_UspA"/>
</dbReference>
<sequence length="315" mass="33456">MTLNGREIVVGVDGTDQSLGALRWAAREAKRRGAPLHLVSAYSVPVYAGSTFDVGYAAFDQAALDNAVRELVREAAQHVQNLDVEVRSTVETGDPSGVLLELSKSAQLLVLGSRGRGGLLGRLLGSVSTAVPAHSHCPVGIIPLPWAREHQLERDINQAKAFVDGVAVGSDGSEHSGVAMLRAAEEAQLFGVPLTVVCAVPPMAGAASWMPTPVDFENIYQEIADALNASVRWLRGHFPDLEINAELLDGSPIDVLVEQSKQNRMVVMGTRGRGGFAGMLLGSTSQGVIHNSAGPLMIIQGFEDERLADRPEVTL</sequence>
<dbReference type="RefSeq" id="WP_344223927.1">
    <property type="nucleotide sequence ID" value="NZ_BAAAQA010000008.1"/>
</dbReference>
<protein>
    <submittedName>
        <fullName evidence="3">Universal stress protein</fullName>
    </submittedName>
</protein>
<evidence type="ECO:0000313" key="4">
    <source>
        <dbReference type="Proteomes" id="UP001500166"/>
    </source>
</evidence>
<dbReference type="PANTHER" id="PTHR46268:SF6">
    <property type="entry name" value="UNIVERSAL STRESS PROTEIN UP12"/>
    <property type="match status" value="1"/>
</dbReference>
<proteinExistence type="inferred from homology"/>
<accession>A0ABN2XKR6</accession>